<feature type="non-terminal residue" evidence="2">
    <location>
        <position position="63"/>
    </location>
</feature>
<sequence>VKWIAATSGLAGLDIKQGVEYVFRFKSAVRNRVALYLWALALLVSCGGGSGQGSDLSSPAVTT</sequence>
<feature type="non-terminal residue" evidence="2">
    <location>
        <position position="1"/>
    </location>
</feature>
<evidence type="ECO:0000256" key="1">
    <source>
        <dbReference type="SAM" id="Phobius"/>
    </source>
</evidence>
<evidence type="ECO:0000313" key="2">
    <source>
        <dbReference type="EMBL" id="SVE31229.1"/>
    </source>
</evidence>
<keyword evidence="1" id="KW-0472">Membrane</keyword>
<proteinExistence type="predicted"/>
<gene>
    <name evidence="2" type="ORF">METZ01_LOCUS484083</name>
</gene>
<organism evidence="2">
    <name type="scientific">marine metagenome</name>
    <dbReference type="NCBI Taxonomy" id="408172"/>
    <lineage>
        <taxon>unclassified sequences</taxon>
        <taxon>metagenomes</taxon>
        <taxon>ecological metagenomes</taxon>
    </lineage>
</organism>
<dbReference type="EMBL" id="UINC01208609">
    <property type="protein sequence ID" value="SVE31229.1"/>
    <property type="molecule type" value="Genomic_DNA"/>
</dbReference>
<dbReference type="AlphaFoldDB" id="A0A383CGP7"/>
<accession>A0A383CGP7</accession>
<keyword evidence="1" id="KW-1133">Transmembrane helix</keyword>
<keyword evidence="1" id="KW-0812">Transmembrane</keyword>
<reference evidence="2" key="1">
    <citation type="submission" date="2018-05" db="EMBL/GenBank/DDBJ databases">
        <authorList>
            <person name="Lanie J.A."/>
            <person name="Ng W.-L."/>
            <person name="Kazmierczak K.M."/>
            <person name="Andrzejewski T.M."/>
            <person name="Davidsen T.M."/>
            <person name="Wayne K.J."/>
            <person name="Tettelin H."/>
            <person name="Glass J.I."/>
            <person name="Rusch D."/>
            <person name="Podicherti R."/>
            <person name="Tsui H.-C.T."/>
            <person name="Winkler M.E."/>
        </authorList>
    </citation>
    <scope>NUCLEOTIDE SEQUENCE</scope>
</reference>
<feature type="transmembrane region" description="Helical" evidence="1">
    <location>
        <begin position="33"/>
        <end position="51"/>
    </location>
</feature>
<name>A0A383CGP7_9ZZZZ</name>
<protein>
    <submittedName>
        <fullName evidence="2">Uncharacterized protein</fullName>
    </submittedName>
</protein>